<keyword evidence="6 8" id="KW-0949">S-adenosyl-L-methionine</keyword>
<keyword evidence="5 8" id="KW-0808">Transferase</keyword>
<dbReference type="GO" id="GO:0000463">
    <property type="term" value="P:maturation of LSU-rRNA from tricistronic rRNA transcript (SSU-rRNA, 5.8S rRNA, LSU-rRNA)"/>
    <property type="evidence" value="ECO:0000318"/>
    <property type="project" value="GO_Central"/>
</dbReference>
<dbReference type="STRING" id="29655.A0A0K9PX93"/>
<comment type="caution">
    <text evidence="13">The sequence shown here is derived from an EMBL/GenBank/DDBJ whole genome shotgun (WGS) entry which is preliminary data.</text>
</comment>
<feature type="active site" description="Proton acceptor" evidence="8">
    <location>
        <position position="160"/>
    </location>
</feature>
<dbReference type="PANTHER" id="PTHR10920:SF13">
    <property type="entry name" value="PRE-RRNA 2'-O-RIBOSE RNA METHYLTRANSFERASE FTSJ3"/>
    <property type="match status" value="1"/>
</dbReference>
<feature type="compositionally biased region" description="Basic and acidic residues" evidence="9">
    <location>
        <begin position="792"/>
        <end position="804"/>
    </location>
</feature>
<dbReference type="GO" id="GO:0030687">
    <property type="term" value="C:preribosome, large subunit precursor"/>
    <property type="evidence" value="ECO:0000318"/>
    <property type="project" value="GO_Central"/>
</dbReference>
<dbReference type="Pfam" id="PF01728">
    <property type="entry name" value="FtsJ"/>
    <property type="match status" value="1"/>
</dbReference>
<keyword evidence="7 8" id="KW-0539">Nucleus</keyword>
<comment type="subcellular location">
    <subcellularLocation>
        <location evidence="1 8">Nucleus</location>
        <location evidence="1 8">Nucleolus</location>
    </subcellularLocation>
</comment>
<proteinExistence type="inferred from homology"/>
<evidence type="ECO:0000256" key="6">
    <source>
        <dbReference type="ARBA" id="ARBA00022691"/>
    </source>
</evidence>
<dbReference type="EMBL" id="LFYR01000569">
    <property type="protein sequence ID" value="KMZ73596.1"/>
    <property type="molecule type" value="Genomic_DNA"/>
</dbReference>
<feature type="domain" description="Ribosomal RNA methyltransferase FtsJ" evidence="10">
    <location>
        <begin position="24"/>
        <end position="203"/>
    </location>
</feature>
<keyword evidence="14" id="KW-1185">Reference proteome</keyword>
<accession>A0A0K9PX93</accession>
<dbReference type="GO" id="GO:0005730">
    <property type="term" value="C:nucleolus"/>
    <property type="evidence" value="ECO:0000318"/>
    <property type="project" value="GO_Central"/>
</dbReference>
<keyword evidence="8" id="KW-0175">Coiled coil</keyword>
<dbReference type="PANTHER" id="PTHR10920">
    <property type="entry name" value="RIBOSOMAL RNA METHYLTRANSFERASE"/>
    <property type="match status" value="1"/>
</dbReference>
<reference evidence="14" key="1">
    <citation type="journal article" date="2016" name="Nature">
        <title>The genome of the seagrass Zostera marina reveals angiosperm adaptation to the sea.</title>
        <authorList>
            <person name="Olsen J.L."/>
            <person name="Rouze P."/>
            <person name="Verhelst B."/>
            <person name="Lin Y.-C."/>
            <person name="Bayer T."/>
            <person name="Collen J."/>
            <person name="Dattolo E."/>
            <person name="De Paoli E."/>
            <person name="Dittami S."/>
            <person name="Maumus F."/>
            <person name="Michel G."/>
            <person name="Kersting A."/>
            <person name="Lauritano C."/>
            <person name="Lohaus R."/>
            <person name="Toepel M."/>
            <person name="Tonon T."/>
            <person name="Vanneste K."/>
            <person name="Amirebrahimi M."/>
            <person name="Brakel J."/>
            <person name="Bostroem C."/>
            <person name="Chovatia M."/>
            <person name="Grimwood J."/>
            <person name="Jenkins J.W."/>
            <person name="Jueterbock A."/>
            <person name="Mraz A."/>
            <person name="Stam W.T."/>
            <person name="Tice H."/>
            <person name="Bornberg-Bauer E."/>
            <person name="Green P.J."/>
            <person name="Pearson G.A."/>
            <person name="Procaccini G."/>
            <person name="Duarte C.M."/>
            <person name="Schmutz J."/>
            <person name="Reusch T.B.H."/>
            <person name="Van de Peer Y."/>
        </authorList>
    </citation>
    <scope>NUCLEOTIDE SEQUENCE [LARGE SCALE GENOMIC DNA]</scope>
    <source>
        <strain evidence="14">cv. Finnish</strain>
    </source>
</reference>
<feature type="compositionally biased region" description="Basic and acidic residues" evidence="9">
    <location>
        <begin position="582"/>
        <end position="615"/>
    </location>
</feature>
<feature type="coiled-coil region" evidence="8">
    <location>
        <begin position="366"/>
        <end position="394"/>
    </location>
</feature>
<feature type="domain" description="Ribosomal RNA methyltransferase SPB1-like C-terminal" evidence="11">
    <location>
        <begin position="612"/>
        <end position="806"/>
    </location>
</feature>
<evidence type="ECO:0000313" key="13">
    <source>
        <dbReference type="EMBL" id="KMZ73596.1"/>
    </source>
</evidence>
<organism evidence="13 14">
    <name type="scientific">Zostera marina</name>
    <name type="common">Eelgrass</name>
    <dbReference type="NCBI Taxonomy" id="29655"/>
    <lineage>
        <taxon>Eukaryota</taxon>
        <taxon>Viridiplantae</taxon>
        <taxon>Streptophyta</taxon>
        <taxon>Embryophyta</taxon>
        <taxon>Tracheophyta</taxon>
        <taxon>Spermatophyta</taxon>
        <taxon>Magnoliopsida</taxon>
        <taxon>Liliopsida</taxon>
        <taxon>Zosteraceae</taxon>
        <taxon>Zostera</taxon>
    </lineage>
</organism>
<evidence type="ECO:0000256" key="9">
    <source>
        <dbReference type="SAM" id="MobiDB-lite"/>
    </source>
</evidence>
<dbReference type="AlphaFoldDB" id="A0A0K9PX93"/>
<name>A0A0K9PX93_ZOSMR</name>
<protein>
    <recommendedName>
        <fullName evidence="8">Putative rRNA methyltransferase</fullName>
        <ecNumber evidence="8">2.1.1.-</ecNumber>
    </recommendedName>
    <alternativeName>
        <fullName evidence="8">2'-O-ribose RNA methyltransferase SPB1 homolog</fullName>
    </alternativeName>
</protein>
<feature type="region of interest" description="Disordered" evidence="9">
    <location>
        <begin position="582"/>
        <end position="644"/>
    </location>
</feature>
<dbReference type="InterPro" id="IPR002877">
    <property type="entry name" value="RNA_MeTrfase_FtsJ_dom"/>
</dbReference>
<comment type="similarity">
    <text evidence="8">Belongs to the class I-like SAM-binding methyltransferase superfamily. RNA methyltransferase RlmE family. SPB1 subfamily.</text>
</comment>
<feature type="region of interest" description="Disordered" evidence="9">
    <location>
        <begin position="730"/>
        <end position="749"/>
    </location>
</feature>
<dbReference type="Pfam" id="PF11861">
    <property type="entry name" value="DUF3381"/>
    <property type="match status" value="1"/>
</dbReference>
<dbReference type="Pfam" id="PF07780">
    <property type="entry name" value="Spb1_C"/>
    <property type="match status" value="1"/>
</dbReference>
<feature type="region of interest" description="Disordered" evidence="9">
    <location>
        <begin position="783"/>
        <end position="855"/>
    </location>
</feature>
<sequence>MGKAKTKGKQRLDKYYKLAKEQGFRSRASYKLIQLDDKYRFLPSSRAILDLCAAPGGWMQVVTRHAPVGVFVIGVDLAPILPIRGAYSLVEDITTTKCRSSVKRLMNSNGVSAFDVVLHDGSPNIGGNWSQEATTQSALVVDAIRIATEFLAPQGTFVTKVFRSQDYSAILYCLKQLFDRVEVTKPQASRSTSAEIFVVGLKYKAPANIDPRLLNIKHLFQGATAPPKIIDVLRGSKQKRNREGYEVGQALVTKKGLVSEFIWSDAPLDFLGSHTWLSFDDPSCESIQNHELTTDDLKYYCEDLQILDKHSFKDLLRWRVRLRKALIPKQKRDSEIVVEEDNKEGDEEDDKEGNEDDKEVDEDDIILKEMEEMTNALERKKKQKRKLLAKKRAKDKYRKSTGMQIDATKDSYYDQDLFSLSSIKTKNDLVAFDSIEINDATNELNGSDDELNFPDAVKHSSSEIDSDEEKRRYDDELDRYFDQAYEHYSARRGEITVQKKRAKRNHSSDAMDLHEDIDITMVQHEQDIENNEAQMELNPLMVPLDEDEKPTEDEITAKWFSHDVFSVAMEKKDTHRLFIDRENEKEEKTHAEDVAKSEVIPERKSNKDTNRRQEADFEIVPVQPMVTGDSSSSSESSEEDDDYSKAEILAYAKKMMRKKQRETILDDAYNKYMFDDEGLPKWFVDEEKKHRHVQKPVTKEEVNAMKAQFREIDARPAKKVAEAKARKKFSSMKKIEKARKKASSISDLTDISERSKQKMIGQLYKKIDPKKPKKEFVVAKKGVSVKGGKGKVVVDRRMKSDMRSRGMGKAGRNGGPNKKVGRSKGAKKSGGKSQDGKRTPCKTGKKKRTKGKNMS</sequence>
<feature type="region of interest" description="Disordered" evidence="9">
    <location>
        <begin position="441"/>
        <end position="471"/>
    </location>
</feature>
<dbReference type="OrthoDB" id="1287559at2759"/>
<dbReference type="GO" id="GO:0016435">
    <property type="term" value="F:rRNA (guanine) methyltransferase activity"/>
    <property type="evidence" value="ECO:0000318"/>
    <property type="project" value="GO_Central"/>
</dbReference>
<dbReference type="InterPro" id="IPR028589">
    <property type="entry name" value="SPB1-like"/>
</dbReference>
<evidence type="ECO:0000256" key="1">
    <source>
        <dbReference type="ARBA" id="ARBA00004604"/>
    </source>
</evidence>
<evidence type="ECO:0000259" key="10">
    <source>
        <dbReference type="Pfam" id="PF01728"/>
    </source>
</evidence>
<dbReference type="InterPro" id="IPR012920">
    <property type="entry name" value="rRNA_MeTfrase_SPB1-like_C"/>
</dbReference>
<feature type="binding site" evidence="8">
    <location>
        <position position="120"/>
    </location>
    <ligand>
        <name>S-adenosyl-L-methionine</name>
        <dbReference type="ChEBI" id="CHEBI:59789"/>
    </ligand>
</feature>
<feature type="compositionally biased region" description="Basic residues" evidence="9">
    <location>
        <begin position="819"/>
        <end position="830"/>
    </location>
</feature>
<evidence type="ECO:0000256" key="3">
    <source>
        <dbReference type="ARBA" id="ARBA00022552"/>
    </source>
</evidence>
<evidence type="ECO:0000259" key="11">
    <source>
        <dbReference type="Pfam" id="PF07780"/>
    </source>
</evidence>
<feature type="binding site" evidence="8">
    <location>
        <position position="56"/>
    </location>
    <ligand>
        <name>S-adenosyl-L-methionine</name>
        <dbReference type="ChEBI" id="CHEBI:59789"/>
    </ligand>
</feature>
<evidence type="ECO:0000256" key="4">
    <source>
        <dbReference type="ARBA" id="ARBA00022603"/>
    </source>
</evidence>
<dbReference type="InterPro" id="IPR050082">
    <property type="entry name" value="RNA_methyltr_RlmE"/>
</dbReference>
<dbReference type="InterPro" id="IPR029063">
    <property type="entry name" value="SAM-dependent_MTases_sf"/>
</dbReference>
<dbReference type="InterPro" id="IPR024576">
    <property type="entry name" value="rRNA_MeTfrase_Spb1_DUF3381"/>
</dbReference>
<evidence type="ECO:0000256" key="8">
    <source>
        <dbReference type="HAMAP-Rule" id="MF_03163"/>
    </source>
</evidence>
<dbReference type="HAMAP" id="MF_03163">
    <property type="entry name" value="RNA_methyltr_E_SPB1"/>
    <property type="match status" value="1"/>
</dbReference>
<feature type="compositionally biased region" description="Basic and acidic residues" evidence="9">
    <location>
        <begin position="456"/>
        <end position="471"/>
    </location>
</feature>
<dbReference type="GO" id="GO:0000466">
    <property type="term" value="P:maturation of 5.8S rRNA from tricistronic rRNA transcript (SSU-rRNA, 5.8S rRNA, LSU-rRNA)"/>
    <property type="evidence" value="ECO:0000318"/>
    <property type="project" value="GO_Central"/>
</dbReference>
<feature type="binding site" evidence="8">
    <location>
        <position position="92"/>
    </location>
    <ligand>
        <name>S-adenosyl-L-methionine</name>
        <dbReference type="ChEBI" id="CHEBI:59789"/>
    </ligand>
</feature>
<evidence type="ECO:0000256" key="2">
    <source>
        <dbReference type="ARBA" id="ARBA00022517"/>
    </source>
</evidence>
<feature type="compositionally biased region" description="Basic residues" evidence="9">
    <location>
        <begin position="730"/>
        <end position="742"/>
    </location>
</feature>
<keyword evidence="4 8" id="KW-0489">Methyltransferase</keyword>
<dbReference type="GO" id="GO:0031167">
    <property type="term" value="P:rRNA methylation"/>
    <property type="evidence" value="ECO:0000318"/>
    <property type="project" value="GO_Central"/>
</dbReference>
<dbReference type="EC" id="2.1.1.-" evidence="8"/>
<keyword evidence="3 8" id="KW-0698">rRNA processing</keyword>
<dbReference type="Proteomes" id="UP000036987">
    <property type="component" value="Unassembled WGS sequence"/>
</dbReference>
<dbReference type="HAMAP" id="MF_01547">
    <property type="entry name" value="RNA_methyltr_E"/>
    <property type="match status" value="1"/>
</dbReference>
<evidence type="ECO:0000313" key="14">
    <source>
        <dbReference type="Proteomes" id="UP000036987"/>
    </source>
</evidence>
<comment type="catalytic activity">
    <reaction evidence="8">
        <text>a ribonucleotide in rRNA + S-adenosyl-L-methionine = a 2'-O-methylribonucleotide in rRNA + S-adenosyl-L-homocysteine + H(+)</text>
        <dbReference type="Rhea" id="RHEA:48628"/>
        <dbReference type="Rhea" id="RHEA-COMP:12164"/>
        <dbReference type="Rhea" id="RHEA-COMP:12165"/>
        <dbReference type="ChEBI" id="CHEBI:15378"/>
        <dbReference type="ChEBI" id="CHEBI:57856"/>
        <dbReference type="ChEBI" id="CHEBI:59789"/>
        <dbReference type="ChEBI" id="CHEBI:90675"/>
        <dbReference type="ChEBI" id="CHEBI:90676"/>
    </reaction>
</comment>
<feature type="region of interest" description="Disordered" evidence="9">
    <location>
        <begin position="333"/>
        <end position="363"/>
    </location>
</feature>
<dbReference type="SUPFAM" id="SSF53335">
    <property type="entry name" value="S-adenosyl-L-methionine-dependent methyltransferases"/>
    <property type="match status" value="1"/>
</dbReference>
<evidence type="ECO:0000256" key="7">
    <source>
        <dbReference type="ARBA" id="ARBA00023242"/>
    </source>
</evidence>
<feature type="compositionally biased region" description="Basic residues" evidence="9">
    <location>
        <begin position="839"/>
        <end position="855"/>
    </location>
</feature>
<dbReference type="GO" id="GO:0008650">
    <property type="term" value="F:rRNA (uridine-2'-O-)-methyltransferase activity"/>
    <property type="evidence" value="ECO:0000318"/>
    <property type="project" value="GO_Central"/>
</dbReference>
<gene>
    <name evidence="13" type="ORF">ZOSMA_146G00760</name>
</gene>
<dbReference type="Gene3D" id="3.40.50.150">
    <property type="entry name" value="Vaccinia Virus protein VP39"/>
    <property type="match status" value="1"/>
</dbReference>
<evidence type="ECO:0000256" key="5">
    <source>
        <dbReference type="ARBA" id="ARBA00022679"/>
    </source>
</evidence>
<feature type="binding site" evidence="8">
    <location>
        <position position="76"/>
    </location>
    <ligand>
        <name>S-adenosyl-L-methionine</name>
        <dbReference type="ChEBI" id="CHEBI:59789"/>
    </ligand>
</feature>
<feature type="domain" description="DUF3381" evidence="12">
    <location>
        <begin position="236"/>
        <end position="397"/>
    </location>
</feature>
<keyword evidence="2 8" id="KW-0690">Ribosome biogenesis</keyword>
<feature type="binding site" evidence="8">
    <location>
        <position position="58"/>
    </location>
    <ligand>
        <name>S-adenosyl-L-methionine</name>
        <dbReference type="ChEBI" id="CHEBI:59789"/>
    </ligand>
</feature>
<dbReference type="FunFam" id="3.40.50.150:FF:000004">
    <property type="entry name" value="AdoMet-dependent rRNA methyltransferase SPB1"/>
    <property type="match status" value="1"/>
</dbReference>
<comment type="function">
    <text evidence="8">Probable methyltransferase involved in the maturation of rRNA and in the biogenesis of ribosomal subunits.</text>
</comment>
<dbReference type="InterPro" id="IPR015507">
    <property type="entry name" value="rRNA-MeTfrase_E"/>
</dbReference>
<feature type="compositionally biased region" description="Acidic residues" evidence="9">
    <location>
        <begin position="336"/>
        <end position="363"/>
    </location>
</feature>
<dbReference type="OMA" id="QRKDKYY"/>
<evidence type="ECO:0000259" key="12">
    <source>
        <dbReference type="Pfam" id="PF11861"/>
    </source>
</evidence>